<feature type="domain" description="Helix-hairpin-helix DNA-binding motif class 1" evidence="7">
    <location>
        <begin position="107"/>
        <end position="126"/>
    </location>
</feature>
<gene>
    <name evidence="6 8" type="primary">ruvA</name>
    <name evidence="8" type="ORF">EDM21_08950</name>
</gene>
<comment type="function">
    <text evidence="6">The RuvA-RuvB-RuvC complex processes Holliday junction (HJ) DNA during genetic recombination and DNA repair, while the RuvA-RuvB complex plays an important role in the rescue of blocked DNA replication forks via replication fork reversal (RFR). RuvA specifically binds to HJ cruciform DNA, conferring on it an open structure. The RuvB hexamer acts as an ATP-dependent pump, pulling dsDNA into and through the RuvAB complex. HJ branch migration allows RuvC to scan DNA until it finds its consensus sequence, where it cleaves and resolves the cruciform DNA.</text>
</comment>
<comment type="subunit">
    <text evidence="6">Homotetramer. Forms an RuvA(8)-RuvB(12)-Holliday junction (HJ) complex. HJ DNA is sandwiched between 2 RuvA tetramers; dsDNA enters through RuvA and exits via RuvB. An RuvB hexamer assembles on each DNA strand where it exits the tetramer. Each RuvB hexamer is contacted by two RuvA subunits (via domain III) on 2 adjacent RuvB subunits; this complex drives branch migration. In the full resolvosome a probable DNA-RuvA(4)-RuvB(12)-RuvC(2) complex forms which resolves the HJ.</text>
</comment>
<dbReference type="HAMAP" id="MF_00031">
    <property type="entry name" value="DNA_HJ_migration_RuvA"/>
    <property type="match status" value="1"/>
</dbReference>
<dbReference type="SUPFAM" id="SSF46929">
    <property type="entry name" value="DNA helicase RuvA subunit, C-terminal domain"/>
    <property type="match status" value="1"/>
</dbReference>
<keyword evidence="9" id="KW-1185">Reference proteome</keyword>
<dbReference type="Pfam" id="PF07499">
    <property type="entry name" value="RuvA_C"/>
    <property type="match status" value="1"/>
</dbReference>
<evidence type="ECO:0000256" key="1">
    <source>
        <dbReference type="ARBA" id="ARBA00022490"/>
    </source>
</evidence>
<dbReference type="EMBL" id="RHLK01000003">
    <property type="protein sequence ID" value="MVO99657.1"/>
    <property type="molecule type" value="Genomic_DNA"/>
</dbReference>
<dbReference type="GO" id="GO:0005524">
    <property type="term" value="F:ATP binding"/>
    <property type="evidence" value="ECO:0007669"/>
    <property type="project" value="InterPro"/>
</dbReference>
<dbReference type="InterPro" id="IPR013849">
    <property type="entry name" value="DNA_helicase_Holl-junc_RuvA_I"/>
</dbReference>
<dbReference type="GO" id="GO:0009379">
    <property type="term" value="C:Holliday junction helicase complex"/>
    <property type="evidence" value="ECO:0007669"/>
    <property type="project" value="InterPro"/>
</dbReference>
<comment type="caution">
    <text evidence="8">The sequence shown here is derived from an EMBL/GenBank/DDBJ whole genome shotgun (WGS) entry which is preliminary data.</text>
</comment>
<dbReference type="Gene3D" id="1.10.150.20">
    <property type="entry name" value="5' to 3' exonuclease, C-terminal subdomain"/>
    <property type="match status" value="1"/>
</dbReference>
<feature type="region of interest" description="Domain III" evidence="6">
    <location>
        <begin position="154"/>
        <end position="208"/>
    </location>
</feature>
<reference evidence="8 9" key="1">
    <citation type="journal article" date="2019" name="Microorganisms">
        <title>Paenibacillus lutrae sp. nov., A Chitinolytic Species Isolated from A River Otter in Castril Natural Park, Granada, Spain.</title>
        <authorList>
            <person name="Rodriguez M."/>
            <person name="Reina J.C."/>
            <person name="Bejar V."/>
            <person name="Llamas I."/>
        </authorList>
    </citation>
    <scope>NUCLEOTIDE SEQUENCE [LARGE SCALE GENOMIC DNA]</scope>
    <source>
        <strain evidence="8 9">N10</strain>
    </source>
</reference>
<evidence type="ECO:0000256" key="4">
    <source>
        <dbReference type="ARBA" id="ARBA00023172"/>
    </source>
</evidence>
<dbReference type="RefSeq" id="WP_157334735.1">
    <property type="nucleotide sequence ID" value="NZ_RHLK01000003.1"/>
</dbReference>
<dbReference type="SUPFAM" id="SSF50249">
    <property type="entry name" value="Nucleic acid-binding proteins"/>
    <property type="match status" value="1"/>
</dbReference>
<dbReference type="AlphaFoldDB" id="A0A7X3FHE7"/>
<evidence type="ECO:0000259" key="7">
    <source>
        <dbReference type="SMART" id="SM00278"/>
    </source>
</evidence>
<dbReference type="NCBIfam" id="TIGR00084">
    <property type="entry name" value="ruvA"/>
    <property type="match status" value="1"/>
</dbReference>
<keyword evidence="1 6" id="KW-0963">Cytoplasm</keyword>
<dbReference type="InterPro" id="IPR036267">
    <property type="entry name" value="RuvA_C_sf"/>
</dbReference>
<dbReference type="SMART" id="SM00278">
    <property type="entry name" value="HhH1"/>
    <property type="match status" value="2"/>
</dbReference>
<dbReference type="InterPro" id="IPR003583">
    <property type="entry name" value="Hlx-hairpin-Hlx_DNA-bd_motif"/>
</dbReference>
<evidence type="ECO:0000256" key="2">
    <source>
        <dbReference type="ARBA" id="ARBA00022763"/>
    </source>
</evidence>
<dbReference type="GO" id="GO:0005737">
    <property type="term" value="C:cytoplasm"/>
    <property type="evidence" value="ECO:0007669"/>
    <property type="project" value="UniProtKB-SubCell"/>
</dbReference>
<dbReference type="GO" id="GO:0006310">
    <property type="term" value="P:DNA recombination"/>
    <property type="evidence" value="ECO:0007669"/>
    <property type="project" value="UniProtKB-UniRule"/>
</dbReference>
<keyword evidence="4 6" id="KW-0233">DNA recombination</keyword>
<evidence type="ECO:0000256" key="6">
    <source>
        <dbReference type="HAMAP-Rule" id="MF_00031"/>
    </source>
</evidence>
<sequence>MIDFLRGKIAAREPEYVVVDVHGVGYRVFCSNPYVFGTKEEVDVTLYTHYHVREDAHLLFGFPTREEQVLFRQLIDVSGIGPKVALGILAGGKPETVVAAIQQENIAFLTKLPGIGKKTAQRLIFDLKEKLGKLTVTDHDLAVSFGLIDPQDEVGAQGVWGEVKQGLLALGYTDAEADRAWARIQPKIKDSDPADVIMKQALQALFQL</sequence>
<evidence type="ECO:0000256" key="5">
    <source>
        <dbReference type="ARBA" id="ARBA00023204"/>
    </source>
</evidence>
<evidence type="ECO:0000313" key="9">
    <source>
        <dbReference type="Proteomes" id="UP000490800"/>
    </source>
</evidence>
<proteinExistence type="inferred from homology"/>
<dbReference type="InterPro" id="IPR000085">
    <property type="entry name" value="RuvA"/>
</dbReference>
<dbReference type="SUPFAM" id="SSF47781">
    <property type="entry name" value="RuvA domain 2-like"/>
    <property type="match status" value="1"/>
</dbReference>
<dbReference type="Pfam" id="PF14520">
    <property type="entry name" value="HHH_5"/>
    <property type="match status" value="1"/>
</dbReference>
<dbReference type="GO" id="GO:0048476">
    <property type="term" value="C:Holliday junction resolvase complex"/>
    <property type="evidence" value="ECO:0007669"/>
    <property type="project" value="UniProtKB-UniRule"/>
</dbReference>
<dbReference type="Proteomes" id="UP000490800">
    <property type="component" value="Unassembled WGS sequence"/>
</dbReference>
<evidence type="ECO:0000256" key="3">
    <source>
        <dbReference type="ARBA" id="ARBA00023125"/>
    </source>
</evidence>
<dbReference type="Pfam" id="PF01330">
    <property type="entry name" value="RuvA_N"/>
    <property type="match status" value="1"/>
</dbReference>
<comment type="similarity">
    <text evidence="6">Belongs to the RuvA family.</text>
</comment>
<name>A0A7X3FHE7_9BACL</name>
<dbReference type="GO" id="GO:0006281">
    <property type="term" value="P:DNA repair"/>
    <property type="evidence" value="ECO:0007669"/>
    <property type="project" value="UniProtKB-UniRule"/>
</dbReference>
<dbReference type="InterPro" id="IPR011114">
    <property type="entry name" value="RuvA_C"/>
</dbReference>
<dbReference type="OrthoDB" id="5293449at2"/>
<evidence type="ECO:0000313" key="8">
    <source>
        <dbReference type="EMBL" id="MVO99657.1"/>
    </source>
</evidence>
<feature type="domain" description="Helix-hairpin-helix DNA-binding motif class 1" evidence="7">
    <location>
        <begin position="72"/>
        <end position="91"/>
    </location>
</feature>
<dbReference type="CDD" id="cd14332">
    <property type="entry name" value="UBA_RuvA_C"/>
    <property type="match status" value="1"/>
</dbReference>
<dbReference type="GO" id="GO:0009378">
    <property type="term" value="F:four-way junction helicase activity"/>
    <property type="evidence" value="ECO:0007669"/>
    <property type="project" value="InterPro"/>
</dbReference>
<comment type="domain">
    <text evidence="6">Has three domains with a flexible linker between the domains II and III and assumes an 'L' shape. Domain III is highly mobile and contacts RuvB.</text>
</comment>
<accession>A0A7X3FHE7</accession>
<dbReference type="InterPro" id="IPR010994">
    <property type="entry name" value="RuvA_2-like"/>
</dbReference>
<comment type="subcellular location">
    <subcellularLocation>
        <location evidence="6">Cytoplasm</location>
    </subcellularLocation>
</comment>
<keyword evidence="5 6" id="KW-0234">DNA repair</keyword>
<comment type="caution">
    <text evidence="6">Lacks conserved residue(s) required for the propagation of feature annotation.</text>
</comment>
<dbReference type="InterPro" id="IPR012340">
    <property type="entry name" value="NA-bd_OB-fold"/>
</dbReference>
<protein>
    <recommendedName>
        <fullName evidence="6">Holliday junction branch migration complex subunit RuvA</fullName>
    </recommendedName>
</protein>
<dbReference type="Gene3D" id="2.40.50.140">
    <property type="entry name" value="Nucleic acid-binding proteins"/>
    <property type="match status" value="1"/>
</dbReference>
<dbReference type="GO" id="GO:0000400">
    <property type="term" value="F:four-way junction DNA binding"/>
    <property type="evidence" value="ECO:0007669"/>
    <property type="project" value="UniProtKB-UniRule"/>
</dbReference>
<organism evidence="8 9">
    <name type="scientific">Paenibacillus lutrae</name>
    <dbReference type="NCBI Taxonomy" id="2078573"/>
    <lineage>
        <taxon>Bacteria</taxon>
        <taxon>Bacillati</taxon>
        <taxon>Bacillota</taxon>
        <taxon>Bacilli</taxon>
        <taxon>Bacillales</taxon>
        <taxon>Paenibacillaceae</taxon>
        <taxon>Paenibacillus</taxon>
    </lineage>
</organism>
<keyword evidence="2 6" id="KW-0227">DNA damage</keyword>
<keyword evidence="3 6" id="KW-0238">DNA-binding</keyword>